<dbReference type="Proteomes" id="UP000235965">
    <property type="component" value="Unassembled WGS sequence"/>
</dbReference>
<dbReference type="AlphaFoldDB" id="A0A2J7NKM4"/>
<dbReference type="Gene3D" id="3.30.420.10">
    <property type="entry name" value="Ribonuclease H-like superfamily/Ribonuclease H"/>
    <property type="match status" value="1"/>
</dbReference>
<dbReference type="GO" id="GO:0003676">
    <property type="term" value="F:nucleic acid binding"/>
    <property type="evidence" value="ECO:0007669"/>
    <property type="project" value="InterPro"/>
</dbReference>
<dbReference type="InterPro" id="IPR036397">
    <property type="entry name" value="RNaseH_sf"/>
</dbReference>
<comment type="caution">
    <text evidence="1">The sequence shown here is derived from an EMBL/GenBank/DDBJ whole genome shotgun (WGS) entry which is preliminary data.</text>
</comment>
<reference evidence="1 2" key="1">
    <citation type="submission" date="2017-12" db="EMBL/GenBank/DDBJ databases">
        <title>Hemimetabolous genomes reveal molecular basis of termite eusociality.</title>
        <authorList>
            <person name="Harrison M.C."/>
            <person name="Jongepier E."/>
            <person name="Robertson H.M."/>
            <person name="Arning N."/>
            <person name="Bitard-Feildel T."/>
            <person name="Chao H."/>
            <person name="Childers C.P."/>
            <person name="Dinh H."/>
            <person name="Doddapaneni H."/>
            <person name="Dugan S."/>
            <person name="Gowin J."/>
            <person name="Greiner C."/>
            <person name="Han Y."/>
            <person name="Hu H."/>
            <person name="Hughes D.S.T."/>
            <person name="Huylmans A.-K."/>
            <person name="Kemena C."/>
            <person name="Kremer L.P.M."/>
            <person name="Lee S.L."/>
            <person name="Lopez-Ezquerra A."/>
            <person name="Mallet L."/>
            <person name="Monroy-Kuhn J.M."/>
            <person name="Moser A."/>
            <person name="Murali S.C."/>
            <person name="Muzny D.M."/>
            <person name="Otani S."/>
            <person name="Piulachs M.-D."/>
            <person name="Poelchau M."/>
            <person name="Qu J."/>
            <person name="Schaub F."/>
            <person name="Wada-Katsumata A."/>
            <person name="Worley K.C."/>
            <person name="Xie Q."/>
            <person name="Ylla G."/>
            <person name="Poulsen M."/>
            <person name="Gibbs R.A."/>
            <person name="Schal C."/>
            <person name="Richards S."/>
            <person name="Belles X."/>
            <person name="Korb J."/>
            <person name="Bornberg-Bauer E."/>
        </authorList>
    </citation>
    <scope>NUCLEOTIDE SEQUENCE [LARGE SCALE GENOMIC DNA]</scope>
    <source>
        <tissue evidence="1">Whole body</tissue>
    </source>
</reference>
<organism evidence="1 2">
    <name type="scientific">Cryptotermes secundus</name>
    <dbReference type="NCBI Taxonomy" id="105785"/>
    <lineage>
        <taxon>Eukaryota</taxon>
        <taxon>Metazoa</taxon>
        <taxon>Ecdysozoa</taxon>
        <taxon>Arthropoda</taxon>
        <taxon>Hexapoda</taxon>
        <taxon>Insecta</taxon>
        <taxon>Pterygota</taxon>
        <taxon>Neoptera</taxon>
        <taxon>Polyneoptera</taxon>
        <taxon>Dictyoptera</taxon>
        <taxon>Blattodea</taxon>
        <taxon>Blattoidea</taxon>
        <taxon>Termitoidae</taxon>
        <taxon>Kalotermitidae</taxon>
        <taxon>Cryptotermitinae</taxon>
        <taxon>Cryptotermes</taxon>
    </lineage>
</organism>
<dbReference type="EMBL" id="NEVH01052008">
    <property type="protein sequence ID" value="PNE09483.1"/>
    <property type="molecule type" value="Genomic_DNA"/>
</dbReference>
<dbReference type="STRING" id="105785.A0A2J7NKM4"/>
<accession>A0A2J7NKM4</accession>
<proteinExistence type="predicted"/>
<gene>
    <name evidence="1" type="ORF">B7P43_G00021</name>
</gene>
<evidence type="ECO:0000313" key="1">
    <source>
        <dbReference type="EMBL" id="PNE09483.1"/>
    </source>
</evidence>
<dbReference type="InParanoid" id="A0A2J7NKM4"/>
<sequence length="138" mass="16694">PYIFEDDSNGHAFMVTAESYVAMLNEFLLPELCRHHYILIVLYLSSCDYFLWRYLKHKVYENRPHMIYKLWDFIRTTILQIPVDRLRTLRRRAEDCLQNSGAHLTDVIFKKSYDMLFYRLHKSVFLILTEDKLPNSQI</sequence>
<name>A0A2J7NKM4_9NEOP</name>
<protein>
    <submittedName>
        <fullName evidence="1">Uncharacterized protein</fullName>
    </submittedName>
</protein>
<evidence type="ECO:0000313" key="2">
    <source>
        <dbReference type="Proteomes" id="UP000235965"/>
    </source>
</evidence>
<keyword evidence="2" id="KW-1185">Reference proteome</keyword>
<feature type="non-terminal residue" evidence="1">
    <location>
        <position position="1"/>
    </location>
</feature>